<evidence type="ECO:0000256" key="6">
    <source>
        <dbReference type="SAM" id="MobiDB-lite"/>
    </source>
</evidence>
<feature type="non-terminal residue" evidence="8">
    <location>
        <position position="1"/>
    </location>
</feature>
<evidence type="ECO:0000256" key="1">
    <source>
        <dbReference type="ARBA" id="ARBA00022723"/>
    </source>
</evidence>
<evidence type="ECO:0000256" key="2">
    <source>
        <dbReference type="ARBA" id="ARBA00022737"/>
    </source>
</evidence>
<dbReference type="EMBL" id="MCFI01000001">
    <property type="protein sequence ID" value="ORY87865.1"/>
    <property type="molecule type" value="Genomic_DNA"/>
</dbReference>
<feature type="domain" description="CCHC-type" evidence="7">
    <location>
        <begin position="68"/>
        <end position="83"/>
    </location>
</feature>
<keyword evidence="2" id="KW-0677">Repeat</keyword>
<dbReference type="InterPro" id="IPR001878">
    <property type="entry name" value="Znf_CCHC"/>
</dbReference>
<dbReference type="PROSITE" id="PS50158">
    <property type="entry name" value="ZF_CCHC"/>
    <property type="match status" value="3"/>
</dbReference>
<dbReference type="InterPro" id="IPR036875">
    <property type="entry name" value="Znf_CCHC_sf"/>
</dbReference>
<evidence type="ECO:0000313" key="8">
    <source>
        <dbReference type="EMBL" id="ORY87865.1"/>
    </source>
</evidence>
<dbReference type="InterPro" id="IPR042246">
    <property type="entry name" value="ZCCHC9"/>
</dbReference>
<evidence type="ECO:0000256" key="3">
    <source>
        <dbReference type="ARBA" id="ARBA00022771"/>
    </source>
</evidence>
<dbReference type="Proteomes" id="UP000193685">
    <property type="component" value="Unassembled WGS sequence"/>
</dbReference>
<dbReference type="GeneID" id="63783614"/>
<dbReference type="Gene3D" id="4.10.60.10">
    <property type="entry name" value="Zinc finger, CCHC-type"/>
    <property type="match status" value="2"/>
</dbReference>
<dbReference type="AlphaFoldDB" id="A0A1Y2FYY3"/>
<feature type="region of interest" description="Disordered" evidence="6">
    <location>
        <begin position="18"/>
        <end position="37"/>
    </location>
</feature>
<accession>A0A1Y2FYY3</accession>
<dbReference type="STRING" id="56484.A0A1Y2FYY3"/>
<dbReference type="RefSeq" id="XP_040728360.1">
    <property type="nucleotide sequence ID" value="XM_040867015.1"/>
</dbReference>
<evidence type="ECO:0000256" key="5">
    <source>
        <dbReference type="PROSITE-ProRule" id="PRU00047"/>
    </source>
</evidence>
<dbReference type="PANTHER" id="PTHR46242:SF1">
    <property type="entry name" value="ZINC FINGER CCHC DOMAIN-CONTAINING PROTEIN 9"/>
    <property type="match status" value="1"/>
</dbReference>
<proteinExistence type="predicted"/>
<feature type="domain" description="CCHC-type" evidence="7">
    <location>
        <begin position="43"/>
        <end position="57"/>
    </location>
</feature>
<protein>
    <recommendedName>
        <fullName evidence="7">CCHC-type domain-containing protein</fullName>
    </recommendedName>
</protein>
<dbReference type="PANTHER" id="PTHR46242">
    <property type="entry name" value="ZINC FINGER CCHC DOMAIN-CONTAINING PROTEIN 9 ZCCHC9"/>
    <property type="match status" value="1"/>
</dbReference>
<dbReference type="OrthoDB" id="3863715at2759"/>
<evidence type="ECO:0000256" key="4">
    <source>
        <dbReference type="ARBA" id="ARBA00022833"/>
    </source>
</evidence>
<feature type="non-terminal residue" evidence="8">
    <location>
        <position position="109"/>
    </location>
</feature>
<comment type="caution">
    <text evidence="8">The sequence shown here is derived from an EMBL/GenBank/DDBJ whole genome shotgun (WGS) entry which is preliminary data.</text>
</comment>
<dbReference type="SMART" id="SM00343">
    <property type="entry name" value="ZnF_C2HC"/>
    <property type="match status" value="4"/>
</dbReference>
<name>A0A1Y2FYY3_PROLT</name>
<dbReference type="GO" id="GO:0003676">
    <property type="term" value="F:nucleic acid binding"/>
    <property type="evidence" value="ECO:0007669"/>
    <property type="project" value="InterPro"/>
</dbReference>
<dbReference type="GO" id="GO:0005730">
    <property type="term" value="C:nucleolus"/>
    <property type="evidence" value="ECO:0007669"/>
    <property type="project" value="TreeGrafter"/>
</dbReference>
<feature type="domain" description="CCHC-type" evidence="7">
    <location>
        <begin position="1"/>
        <end position="16"/>
    </location>
</feature>
<dbReference type="FunFam" id="4.10.60.10:FF:000091">
    <property type="entry name" value="Zinc finger CCHC-type-containing 9"/>
    <property type="match status" value="1"/>
</dbReference>
<dbReference type="SUPFAM" id="SSF57756">
    <property type="entry name" value="Retrovirus zinc finger-like domains"/>
    <property type="match status" value="2"/>
</dbReference>
<keyword evidence="3 5" id="KW-0863">Zinc-finger</keyword>
<dbReference type="OMA" id="CQSERKP"/>
<sequence>CFACRKEGHRIQDCPETTASGAVLPSGAKGSGKDGKSVPQSICYRCGKSDHALKQCRLHPSKGLPFARCFVCQEQGHITSNCPTNSRGVYPSGGCCKICRSVEHLAKDC</sequence>
<organism evidence="8 9">
    <name type="scientific">Protomyces lactucae-debilis</name>
    <dbReference type="NCBI Taxonomy" id="2754530"/>
    <lineage>
        <taxon>Eukaryota</taxon>
        <taxon>Fungi</taxon>
        <taxon>Dikarya</taxon>
        <taxon>Ascomycota</taxon>
        <taxon>Taphrinomycotina</taxon>
        <taxon>Taphrinomycetes</taxon>
        <taxon>Taphrinales</taxon>
        <taxon>Protomycetaceae</taxon>
        <taxon>Protomyces</taxon>
    </lineage>
</organism>
<dbReference type="GO" id="GO:0008270">
    <property type="term" value="F:zinc ion binding"/>
    <property type="evidence" value="ECO:0007669"/>
    <property type="project" value="UniProtKB-KW"/>
</dbReference>
<keyword evidence="1" id="KW-0479">Metal-binding</keyword>
<reference evidence="8 9" key="1">
    <citation type="submission" date="2016-07" db="EMBL/GenBank/DDBJ databases">
        <title>Pervasive Adenine N6-methylation of Active Genes in Fungi.</title>
        <authorList>
            <consortium name="DOE Joint Genome Institute"/>
            <person name="Mondo S.J."/>
            <person name="Dannebaum R.O."/>
            <person name="Kuo R.C."/>
            <person name="Labutti K."/>
            <person name="Haridas S."/>
            <person name="Kuo A."/>
            <person name="Salamov A."/>
            <person name="Ahrendt S.R."/>
            <person name="Lipzen A."/>
            <person name="Sullivan W."/>
            <person name="Andreopoulos W.B."/>
            <person name="Clum A."/>
            <person name="Lindquist E."/>
            <person name="Daum C."/>
            <person name="Ramamoorthy G.K."/>
            <person name="Gryganskyi A."/>
            <person name="Culley D."/>
            <person name="Magnuson J.K."/>
            <person name="James T.Y."/>
            <person name="O'Malley M.A."/>
            <person name="Stajich J.E."/>
            <person name="Spatafora J.W."/>
            <person name="Visel A."/>
            <person name="Grigoriev I.V."/>
        </authorList>
    </citation>
    <scope>NUCLEOTIDE SEQUENCE [LARGE SCALE GENOMIC DNA]</scope>
    <source>
        <strain evidence="8 9">12-1054</strain>
    </source>
</reference>
<evidence type="ECO:0000259" key="7">
    <source>
        <dbReference type="PROSITE" id="PS50158"/>
    </source>
</evidence>
<evidence type="ECO:0000313" key="9">
    <source>
        <dbReference type="Proteomes" id="UP000193685"/>
    </source>
</evidence>
<dbReference type="Pfam" id="PF00098">
    <property type="entry name" value="zf-CCHC"/>
    <property type="match status" value="2"/>
</dbReference>
<keyword evidence="9" id="KW-1185">Reference proteome</keyword>
<gene>
    <name evidence="8" type="ORF">BCR37DRAFT_331204</name>
</gene>
<keyword evidence="4" id="KW-0862">Zinc</keyword>